<dbReference type="Pfam" id="PF00685">
    <property type="entry name" value="Sulfotransfer_1"/>
    <property type="match status" value="1"/>
</dbReference>
<dbReference type="EMBL" id="JARVCO010000004">
    <property type="protein sequence ID" value="MDZ8117747.1"/>
    <property type="molecule type" value="Genomic_DNA"/>
</dbReference>
<gene>
    <name evidence="2" type="ORF">P9H32_03845</name>
</gene>
<protein>
    <submittedName>
        <fullName evidence="2">Sulfotransferase</fullName>
    </submittedName>
</protein>
<dbReference type="Proteomes" id="UP001290861">
    <property type="component" value="Unassembled WGS sequence"/>
</dbReference>
<comment type="caution">
    <text evidence="2">The sequence shown here is derived from an EMBL/GenBank/DDBJ whole genome shotgun (WGS) entry which is preliminary data.</text>
</comment>
<organism evidence="2 3">
    <name type="scientific">Pontiella agarivorans</name>
    <dbReference type="NCBI Taxonomy" id="3038953"/>
    <lineage>
        <taxon>Bacteria</taxon>
        <taxon>Pseudomonadati</taxon>
        <taxon>Kiritimatiellota</taxon>
        <taxon>Kiritimatiellia</taxon>
        <taxon>Kiritimatiellales</taxon>
        <taxon>Pontiellaceae</taxon>
        <taxon>Pontiella</taxon>
    </lineage>
</organism>
<feature type="domain" description="Sulfotransferase" evidence="1">
    <location>
        <begin position="30"/>
        <end position="292"/>
    </location>
</feature>
<sequence length="315" mass="35869">MVTTSLRRLGNAGLTALGNMRRSSYDLNRTIVLSGTGRGGTTWLAQLMTAVPGSLILWEQLHSATNPASLEYGFGRPRYLPVDFAGARETDYIEFMLKGGVLGTGLRSQLYFNPWNVIFFKRYIHKFVNANMLLPWMTHRFGIKLIYLVRHPCAVVSSQLRHSYGAWADHSKSKCFHESLFSRYPHLQDVYDRINTREESLAFDWAIQNYVPLKEGFKGITVFYEDLVDHPEQELGRIFDFLEMQMPAGVKRKITKPSKTAYKDSNNLKNGKADLAGWKKKLKPEQVEAVMDVVIQVGVDLYGSDARPVKRTLDP</sequence>
<dbReference type="PANTHER" id="PTHR10704">
    <property type="entry name" value="CARBOHYDRATE SULFOTRANSFERASE"/>
    <property type="match status" value="1"/>
</dbReference>
<evidence type="ECO:0000313" key="3">
    <source>
        <dbReference type="Proteomes" id="UP001290861"/>
    </source>
</evidence>
<evidence type="ECO:0000259" key="1">
    <source>
        <dbReference type="Pfam" id="PF00685"/>
    </source>
</evidence>
<dbReference type="RefSeq" id="WP_322607550.1">
    <property type="nucleotide sequence ID" value="NZ_JARVCO010000004.1"/>
</dbReference>
<dbReference type="Gene3D" id="3.40.50.300">
    <property type="entry name" value="P-loop containing nucleotide triphosphate hydrolases"/>
    <property type="match status" value="1"/>
</dbReference>
<dbReference type="InterPro" id="IPR027417">
    <property type="entry name" value="P-loop_NTPase"/>
</dbReference>
<accession>A0ABU5MU56</accession>
<dbReference type="PANTHER" id="PTHR10704:SF44">
    <property type="entry name" value="LD35051P-RELATED"/>
    <property type="match status" value="1"/>
</dbReference>
<reference evidence="2 3" key="1">
    <citation type="journal article" date="2024" name="Appl. Environ. Microbiol.">
        <title>Pontiella agarivorans sp. nov., a novel marine anaerobic bacterium capable of degrading macroalgal polysaccharides and fixing nitrogen.</title>
        <authorList>
            <person name="Liu N."/>
            <person name="Kivenson V."/>
            <person name="Peng X."/>
            <person name="Cui Z."/>
            <person name="Lankiewicz T.S."/>
            <person name="Gosselin K.M."/>
            <person name="English C.J."/>
            <person name="Blair E.M."/>
            <person name="O'Malley M.A."/>
            <person name="Valentine D.L."/>
        </authorList>
    </citation>
    <scope>NUCLEOTIDE SEQUENCE [LARGE SCALE GENOMIC DNA]</scope>
    <source>
        <strain evidence="2 3">NLcol2</strain>
    </source>
</reference>
<evidence type="ECO:0000313" key="2">
    <source>
        <dbReference type="EMBL" id="MDZ8117747.1"/>
    </source>
</evidence>
<name>A0ABU5MU56_9BACT</name>
<keyword evidence="3" id="KW-1185">Reference proteome</keyword>
<proteinExistence type="predicted"/>
<dbReference type="SUPFAM" id="SSF52540">
    <property type="entry name" value="P-loop containing nucleoside triphosphate hydrolases"/>
    <property type="match status" value="1"/>
</dbReference>
<dbReference type="InterPro" id="IPR000863">
    <property type="entry name" value="Sulfotransferase_dom"/>
</dbReference>
<dbReference type="InterPro" id="IPR051135">
    <property type="entry name" value="Gal/GlcNAc/GalNAc_ST"/>
</dbReference>